<evidence type="ECO:0000256" key="5">
    <source>
        <dbReference type="ARBA" id="ARBA00022723"/>
    </source>
</evidence>
<evidence type="ECO:0000256" key="1">
    <source>
        <dbReference type="ARBA" id="ARBA00000077"/>
    </source>
</evidence>
<evidence type="ECO:0000313" key="9">
    <source>
        <dbReference type="EMBL" id="CAI5445768.1"/>
    </source>
</evidence>
<evidence type="ECO:0000256" key="3">
    <source>
        <dbReference type="ARBA" id="ARBA00012180"/>
    </source>
</evidence>
<dbReference type="InterPro" id="IPR036397">
    <property type="entry name" value="RNaseH_sf"/>
</dbReference>
<dbReference type="GO" id="GO:0043137">
    <property type="term" value="P:DNA replication, removal of RNA primer"/>
    <property type="evidence" value="ECO:0007669"/>
    <property type="project" value="TreeGrafter"/>
</dbReference>
<dbReference type="InterPro" id="IPR012337">
    <property type="entry name" value="RNaseH-like_sf"/>
</dbReference>
<protein>
    <recommendedName>
        <fullName evidence="3">ribonuclease H</fullName>
        <ecNumber evidence="3">3.1.26.4</ecNumber>
    </recommendedName>
</protein>
<evidence type="ECO:0000256" key="4">
    <source>
        <dbReference type="ARBA" id="ARBA00022722"/>
    </source>
</evidence>
<feature type="domain" description="RNase H type-1" evidence="8">
    <location>
        <begin position="9"/>
        <end position="158"/>
    </location>
</feature>
<dbReference type="GO" id="GO:0004523">
    <property type="term" value="F:RNA-DNA hybrid ribonuclease activity"/>
    <property type="evidence" value="ECO:0007669"/>
    <property type="project" value="UniProtKB-EC"/>
</dbReference>
<dbReference type="PANTHER" id="PTHR10642:SF26">
    <property type="entry name" value="RIBONUCLEASE H1"/>
    <property type="match status" value="1"/>
</dbReference>
<name>A0A9P1IJU5_9PELO</name>
<accession>A0A9P1IJU5</accession>
<gene>
    <name evidence="9" type="ORF">CAMP_LOCUS8405</name>
</gene>
<keyword evidence="5" id="KW-0479">Metal-binding</keyword>
<dbReference type="AlphaFoldDB" id="A0A9P1IJU5"/>
<dbReference type="Pfam" id="PF00075">
    <property type="entry name" value="RNase_H"/>
    <property type="match status" value="1"/>
</dbReference>
<dbReference type="PANTHER" id="PTHR10642">
    <property type="entry name" value="RIBONUCLEASE H1"/>
    <property type="match status" value="1"/>
</dbReference>
<dbReference type="Proteomes" id="UP001152747">
    <property type="component" value="Unassembled WGS sequence"/>
</dbReference>
<comment type="similarity">
    <text evidence="2">Belongs to the RNase H family.</text>
</comment>
<reference evidence="9" key="1">
    <citation type="submission" date="2022-11" db="EMBL/GenBank/DDBJ databases">
        <authorList>
            <person name="Kikuchi T."/>
        </authorList>
    </citation>
    <scope>NUCLEOTIDE SEQUENCE</scope>
    <source>
        <strain evidence="9">PS1010</strain>
    </source>
</reference>
<dbReference type="OrthoDB" id="90239at2759"/>
<dbReference type="EMBL" id="CANHGI010000003">
    <property type="protein sequence ID" value="CAI5445768.1"/>
    <property type="molecule type" value="Genomic_DNA"/>
</dbReference>
<comment type="catalytic activity">
    <reaction evidence="1">
        <text>Endonucleolytic cleavage to 5'-phosphomonoester.</text>
        <dbReference type="EC" id="3.1.26.4"/>
    </reaction>
</comment>
<evidence type="ECO:0000256" key="2">
    <source>
        <dbReference type="ARBA" id="ARBA00005300"/>
    </source>
</evidence>
<proteinExistence type="inferred from homology"/>
<evidence type="ECO:0000313" key="10">
    <source>
        <dbReference type="Proteomes" id="UP001152747"/>
    </source>
</evidence>
<evidence type="ECO:0000259" key="8">
    <source>
        <dbReference type="PROSITE" id="PS50879"/>
    </source>
</evidence>
<keyword evidence="10" id="KW-1185">Reference proteome</keyword>
<keyword evidence="6" id="KW-0255">Endonuclease</keyword>
<comment type="caution">
    <text evidence="9">The sequence shown here is derived from an EMBL/GenBank/DDBJ whole genome shotgun (WGS) entry which is preliminary data.</text>
</comment>
<dbReference type="GO" id="GO:0046872">
    <property type="term" value="F:metal ion binding"/>
    <property type="evidence" value="ECO:0007669"/>
    <property type="project" value="UniProtKB-KW"/>
</dbReference>
<evidence type="ECO:0000256" key="7">
    <source>
        <dbReference type="ARBA" id="ARBA00022801"/>
    </source>
</evidence>
<dbReference type="InterPro" id="IPR002156">
    <property type="entry name" value="RNaseH_domain"/>
</dbReference>
<dbReference type="GO" id="GO:0003676">
    <property type="term" value="F:nucleic acid binding"/>
    <property type="evidence" value="ECO:0007669"/>
    <property type="project" value="InterPro"/>
</dbReference>
<dbReference type="Gene3D" id="3.30.420.10">
    <property type="entry name" value="Ribonuclease H-like superfamily/Ribonuclease H"/>
    <property type="match status" value="1"/>
</dbReference>
<dbReference type="InterPro" id="IPR050092">
    <property type="entry name" value="RNase_H"/>
</dbReference>
<organism evidence="9 10">
    <name type="scientific">Caenorhabditis angaria</name>
    <dbReference type="NCBI Taxonomy" id="860376"/>
    <lineage>
        <taxon>Eukaryota</taxon>
        <taxon>Metazoa</taxon>
        <taxon>Ecdysozoa</taxon>
        <taxon>Nematoda</taxon>
        <taxon>Chromadorea</taxon>
        <taxon>Rhabditida</taxon>
        <taxon>Rhabditina</taxon>
        <taxon>Rhabditomorpha</taxon>
        <taxon>Rhabditoidea</taxon>
        <taxon>Rhabditidae</taxon>
        <taxon>Peloderinae</taxon>
        <taxon>Caenorhabditis</taxon>
    </lineage>
</organism>
<dbReference type="PROSITE" id="PS50879">
    <property type="entry name" value="RNASE_H_1"/>
    <property type="match status" value="1"/>
</dbReference>
<keyword evidence="7" id="KW-0378">Hydrolase</keyword>
<dbReference type="CDD" id="cd09280">
    <property type="entry name" value="RNase_HI_eukaryote_like"/>
    <property type="match status" value="1"/>
</dbReference>
<evidence type="ECO:0000256" key="6">
    <source>
        <dbReference type="ARBA" id="ARBA00022759"/>
    </source>
</evidence>
<sequence>MYRGNFNNRLRIGVVYTDGACIRNGQPGASAGWGYFWPKSGIEDHGHLPGIQQTNNRAELFAVYKALQSAHDQEHRLDKVIIRTDSDLLVKTMTIYINKWKNNNWKRYDGKPVKNRDVVELIDSLESNFQEVVYEHVPAHNGVHGNERADFLAKQGARMSDFSDSDDSY</sequence>
<dbReference type="SUPFAM" id="SSF53098">
    <property type="entry name" value="Ribonuclease H-like"/>
    <property type="match status" value="1"/>
</dbReference>
<dbReference type="EC" id="3.1.26.4" evidence="3"/>
<keyword evidence="4" id="KW-0540">Nuclease</keyword>